<dbReference type="EMBL" id="CP101988">
    <property type="protein sequence ID" value="UUI76968.1"/>
    <property type="molecule type" value="Genomic_DNA"/>
</dbReference>
<keyword evidence="4" id="KW-1185">Reference proteome</keyword>
<keyword evidence="1 3" id="KW-0378">Hydrolase</keyword>
<dbReference type="CDD" id="cd24158">
    <property type="entry name" value="NUDIX_ADPRase_Rv1700"/>
    <property type="match status" value="1"/>
</dbReference>
<proteinExistence type="predicted"/>
<dbReference type="SUPFAM" id="SSF55811">
    <property type="entry name" value="Nudix"/>
    <property type="match status" value="1"/>
</dbReference>
<feature type="domain" description="Nudix hydrolase" evidence="2">
    <location>
        <begin position="41"/>
        <end position="181"/>
    </location>
</feature>
<reference evidence="3 4" key="1">
    <citation type="submission" date="2022-07" db="EMBL/GenBank/DDBJ databases">
        <title>Novel species in genus cellulomonas.</title>
        <authorList>
            <person name="Ye L."/>
        </authorList>
    </citation>
    <scope>NUCLEOTIDE SEQUENCE [LARGE SCALE GENOMIC DNA]</scope>
    <source>
        <strain evidence="4">zg-Y338</strain>
    </source>
</reference>
<accession>A0ABY5L546</accession>
<protein>
    <submittedName>
        <fullName evidence="3">NUDIX hydrolase</fullName>
    </submittedName>
</protein>
<evidence type="ECO:0000259" key="2">
    <source>
        <dbReference type="PROSITE" id="PS51462"/>
    </source>
</evidence>
<dbReference type="PANTHER" id="PTHR11839">
    <property type="entry name" value="UDP/ADP-SUGAR PYROPHOSPHATASE"/>
    <property type="match status" value="1"/>
</dbReference>
<evidence type="ECO:0000313" key="3">
    <source>
        <dbReference type="EMBL" id="UUI76968.1"/>
    </source>
</evidence>
<evidence type="ECO:0000313" key="4">
    <source>
        <dbReference type="Proteomes" id="UP001316189"/>
    </source>
</evidence>
<dbReference type="Gene3D" id="3.90.79.10">
    <property type="entry name" value="Nucleoside Triphosphate Pyrophosphohydrolase"/>
    <property type="match status" value="1"/>
</dbReference>
<dbReference type="PANTHER" id="PTHR11839:SF31">
    <property type="entry name" value="ADP-RIBOSE PYROPHOSPHATASE"/>
    <property type="match status" value="1"/>
</dbReference>
<dbReference type="GO" id="GO:0016787">
    <property type="term" value="F:hydrolase activity"/>
    <property type="evidence" value="ECO:0007669"/>
    <property type="project" value="UniProtKB-KW"/>
</dbReference>
<dbReference type="Pfam" id="PF00293">
    <property type="entry name" value="NUDIX"/>
    <property type="match status" value="1"/>
</dbReference>
<gene>
    <name evidence="3" type="ORF">NP064_09450</name>
</gene>
<sequence length="201" mass="21595">MTDLHAPRPVTEHTQIHAGKVWDVVGDVVDLGATQVLREYVAHPGAVAVIALDEHDRVLLLSQYRHPVRTELWEPPAGLLDVPGEPLATAAARELGEEADLRAGSWSLLVDYFSSPGGSDERIVIFLARDLSPVPDDERFVREDEEADMVPVWVPLDEAVAAVLGGRLHSPTAVLGVLAAAAARDRGWSTLRPADEAAVAG</sequence>
<dbReference type="PROSITE" id="PS51462">
    <property type="entry name" value="NUDIX"/>
    <property type="match status" value="1"/>
</dbReference>
<name>A0ABY5L546_9CELL</name>
<dbReference type="InterPro" id="IPR000086">
    <property type="entry name" value="NUDIX_hydrolase_dom"/>
</dbReference>
<organism evidence="3 4">
    <name type="scientific">Cellulomonas chengniuliangii</name>
    <dbReference type="NCBI Taxonomy" id="2968084"/>
    <lineage>
        <taxon>Bacteria</taxon>
        <taxon>Bacillati</taxon>
        <taxon>Actinomycetota</taxon>
        <taxon>Actinomycetes</taxon>
        <taxon>Micrococcales</taxon>
        <taxon>Cellulomonadaceae</taxon>
        <taxon>Cellulomonas</taxon>
    </lineage>
</organism>
<dbReference type="Proteomes" id="UP001316189">
    <property type="component" value="Chromosome"/>
</dbReference>
<evidence type="ECO:0000256" key="1">
    <source>
        <dbReference type="ARBA" id="ARBA00022801"/>
    </source>
</evidence>
<dbReference type="InterPro" id="IPR015797">
    <property type="entry name" value="NUDIX_hydrolase-like_dom_sf"/>
</dbReference>